<evidence type="ECO:0000256" key="1">
    <source>
        <dbReference type="ARBA" id="ARBA00004613"/>
    </source>
</evidence>
<name>A0A8D3CYN3_SCOMX</name>
<evidence type="ECO:0000256" key="2">
    <source>
        <dbReference type="ARBA" id="ARBA00007236"/>
    </source>
</evidence>
<dbReference type="GO" id="GO:0005615">
    <property type="term" value="C:extracellular space"/>
    <property type="evidence" value="ECO:0007669"/>
    <property type="project" value="UniProtKB-KW"/>
</dbReference>
<gene>
    <name evidence="6" type="primary">IL17D</name>
</gene>
<dbReference type="PRINTS" id="PR01932">
    <property type="entry name" value="INTRLEUKIN17"/>
</dbReference>
<keyword evidence="5" id="KW-0732">Signal</keyword>
<comment type="subcellular location">
    <subcellularLocation>
        <location evidence="1">Secreted</location>
    </subcellularLocation>
</comment>
<evidence type="ECO:0000313" key="7">
    <source>
        <dbReference type="Proteomes" id="UP000694558"/>
    </source>
</evidence>
<evidence type="ECO:0000256" key="5">
    <source>
        <dbReference type="ARBA" id="ARBA00022729"/>
    </source>
</evidence>
<keyword evidence="3" id="KW-0202">Cytokine</keyword>
<reference evidence="6" key="2">
    <citation type="submission" date="2025-08" db="UniProtKB">
        <authorList>
            <consortium name="Ensembl"/>
        </authorList>
    </citation>
    <scope>IDENTIFICATION</scope>
</reference>
<dbReference type="GeneTree" id="ENSGT00940000161739"/>
<dbReference type="SUPFAM" id="SSF57501">
    <property type="entry name" value="Cystine-knot cytokines"/>
    <property type="match status" value="1"/>
</dbReference>
<proteinExistence type="inferred from homology"/>
<reference evidence="6" key="1">
    <citation type="submission" date="2023-05" db="EMBL/GenBank/DDBJ databases">
        <title>High-quality long-read genome of Scophthalmus maximus.</title>
        <authorList>
            <person name="Lien S."/>
            <person name="Martinez P."/>
        </authorList>
    </citation>
    <scope>NUCLEOTIDE SEQUENCE [LARGE SCALE GENOMIC DNA]</scope>
</reference>
<dbReference type="GO" id="GO:0006954">
    <property type="term" value="P:inflammatory response"/>
    <property type="evidence" value="ECO:0007669"/>
    <property type="project" value="InterPro"/>
</dbReference>
<dbReference type="InterPro" id="IPR029034">
    <property type="entry name" value="Cystine-knot_cytokine"/>
</dbReference>
<dbReference type="InterPro" id="IPR020440">
    <property type="entry name" value="IL-17_chr"/>
</dbReference>
<dbReference type="Proteomes" id="UP000694558">
    <property type="component" value="Chromosome 14"/>
</dbReference>
<organism evidence="6 7">
    <name type="scientific">Scophthalmus maximus</name>
    <name type="common">Turbot</name>
    <name type="synonym">Psetta maxima</name>
    <dbReference type="NCBI Taxonomy" id="52904"/>
    <lineage>
        <taxon>Eukaryota</taxon>
        <taxon>Metazoa</taxon>
        <taxon>Chordata</taxon>
        <taxon>Craniata</taxon>
        <taxon>Vertebrata</taxon>
        <taxon>Euteleostomi</taxon>
        <taxon>Actinopterygii</taxon>
        <taxon>Neopterygii</taxon>
        <taxon>Teleostei</taxon>
        <taxon>Neoteleostei</taxon>
        <taxon>Acanthomorphata</taxon>
        <taxon>Carangaria</taxon>
        <taxon>Pleuronectiformes</taxon>
        <taxon>Pleuronectoidei</taxon>
        <taxon>Scophthalmidae</taxon>
        <taxon>Scophthalmus</taxon>
    </lineage>
</organism>
<dbReference type="InterPro" id="IPR010345">
    <property type="entry name" value="IL-17_fam"/>
</dbReference>
<comment type="similarity">
    <text evidence="2">Belongs to the IL-17 family.</text>
</comment>
<dbReference type="Gene3D" id="2.10.90.10">
    <property type="entry name" value="Cystine-knot cytokines"/>
    <property type="match status" value="1"/>
</dbReference>
<dbReference type="Ensembl" id="ENSSMAT00000052899.1">
    <property type="protein sequence ID" value="ENSSMAP00000052391.1"/>
    <property type="gene ID" value="ENSSMAG00000021562.1"/>
</dbReference>
<dbReference type="Pfam" id="PF06083">
    <property type="entry name" value="IL17"/>
    <property type="match status" value="1"/>
</dbReference>
<dbReference type="AlphaFoldDB" id="A0A8D3CYN3"/>
<keyword evidence="4" id="KW-0964">Secreted</keyword>
<evidence type="ECO:0000256" key="4">
    <source>
        <dbReference type="ARBA" id="ARBA00022525"/>
    </source>
</evidence>
<dbReference type="GO" id="GO:0005125">
    <property type="term" value="F:cytokine activity"/>
    <property type="evidence" value="ECO:0007669"/>
    <property type="project" value="UniProtKB-KW"/>
</dbReference>
<evidence type="ECO:0000313" key="6">
    <source>
        <dbReference type="Ensembl" id="ENSSMAP00000052391.1"/>
    </source>
</evidence>
<sequence>ARLRTNVSIVLLRTKRCSQATGKRFLKATRTTRACQEPPEETLEQMFGRLSVGVMSAFHHALQLEPHDKLNLSCPTAAAARPPADGKARLPVNLRSVSPWAYRMLYDPTRFPRHIPEAYCLCSGCLLGAHRGEDSELYRSAPVYAPAVVLRRTGSCVGGRHSYTEIYVSVAVGCTCVPRPWEKGRVGLITGRNLIESTLTQEHQTEPAAL</sequence>
<accession>A0A8D3CYN3</accession>
<evidence type="ECO:0000256" key="3">
    <source>
        <dbReference type="ARBA" id="ARBA00022514"/>
    </source>
</evidence>
<protein>
    <submittedName>
        <fullName evidence="6">Interleukin 17d</fullName>
    </submittedName>
</protein>